<dbReference type="Pfam" id="PF00589">
    <property type="entry name" value="Phage_integrase"/>
    <property type="match status" value="1"/>
</dbReference>
<dbReference type="GO" id="GO:0006310">
    <property type="term" value="P:DNA recombination"/>
    <property type="evidence" value="ECO:0007669"/>
    <property type="project" value="UniProtKB-KW"/>
</dbReference>
<dbReference type="PROSITE" id="PS51900">
    <property type="entry name" value="CB"/>
    <property type="match status" value="1"/>
</dbReference>
<dbReference type="InterPro" id="IPR010998">
    <property type="entry name" value="Integrase_recombinase_N"/>
</dbReference>
<dbReference type="PANTHER" id="PTHR30629">
    <property type="entry name" value="PROPHAGE INTEGRASE"/>
    <property type="match status" value="1"/>
</dbReference>
<dbReference type="InterPro" id="IPR013762">
    <property type="entry name" value="Integrase-like_cat_sf"/>
</dbReference>
<name>A0A6J4MZN9_9CHLR</name>
<dbReference type="PROSITE" id="PS51898">
    <property type="entry name" value="TYR_RECOMBINASE"/>
    <property type="match status" value="1"/>
</dbReference>
<evidence type="ECO:0000256" key="2">
    <source>
        <dbReference type="ARBA" id="ARBA00022908"/>
    </source>
</evidence>
<feature type="non-terminal residue" evidence="8">
    <location>
        <position position="342"/>
    </location>
</feature>
<evidence type="ECO:0000259" key="7">
    <source>
        <dbReference type="PROSITE" id="PS51900"/>
    </source>
</evidence>
<evidence type="ECO:0000256" key="5">
    <source>
        <dbReference type="PROSITE-ProRule" id="PRU01248"/>
    </source>
</evidence>
<dbReference type="GO" id="GO:0015074">
    <property type="term" value="P:DNA integration"/>
    <property type="evidence" value="ECO:0007669"/>
    <property type="project" value="UniProtKB-KW"/>
</dbReference>
<sequence>MSGKTQAEALAKVAELKQQLVSGTLSDTKLTLGKYLTHWLEHKKLEVKPRTHEYYKKYAELYIRPHIGGTKLGKLTTQDVRRTLMTVKDQVSADAANKTRTVLSGALKQAVRDGLVPRNPVEATTPFKVDASLKDHTWEAPETLRFLETARTHRLFAAFYLTMTTGMRHAEVLGLRWGDIEGDTLHLRQSLINLNGGYAISTPKTPKGIRRVVVDAETLAVMETHRLLQAEEQRKAGESWGPKSAEYSDLIFTTENGRPIHPRNFDRVWYGLMERAQVRRIRFHDLRHMHVSLLNKAGMDARTIADRIGHTDPAFTIRRYAHVFEEQRRAAAIPLLELLTPR</sequence>
<dbReference type="Gene3D" id="1.10.443.10">
    <property type="entry name" value="Intergrase catalytic core"/>
    <property type="match status" value="1"/>
</dbReference>
<dbReference type="InterPro" id="IPR004107">
    <property type="entry name" value="Integrase_SAM-like_N"/>
</dbReference>
<evidence type="ECO:0008006" key="9">
    <source>
        <dbReference type="Google" id="ProtNLM"/>
    </source>
</evidence>
<evidence type="ECO:0000256" key="3">
    <source>
        <dbReference type="ARBA" id="ARBA00023125"/>
    </source>
</evidence>
<dbReference type="Pfam" id="PF14659">
    <property type="entry name" value="Phage_int_SAM_3"/>
    <property type="match status" value="1"/>
</dbReference>
<dbReference type="InterPro" id="IPR050808">
    <property type="entry name" value="Phage_Integrase"/>
</dbReference>
<evidence type="ECO:0000313" key="8">
    <source>
        <dbReference type="EMBL" id="CAA9370663.1"/>
    </source>
</evidence>
<accession>A0A6J4MZN9</accession>
<dbReference type="CDD" id="cd01189">
    <property type="entry name" value="INT_ICEBs1_C_like"/>
    <property type="match status" value="1"/>
</dbReference>
<dbReference type="InterPro" id="IPR011010">
    <property type="entry name" value="DNA_brk_join_enz"/>
</dbReference>
<feature type="domain" description="Core-binding (CB)" evidence="7">
    <location>
        <begin position="30"/>
        <end position="111"/>
    </location>
</feature>
<dbReference type="AlphaFoldDB" id="A0A6J4MZN9"/>
<evidence type="ECO:0000256" key="4">
    <source>
        <dbReference type="ARBA" id="ARBA00023172"/>
    </source>
</evidence>
<evidence type="ECO:0000256" key="1">
    <source>
        <dbReference type="ARBA" id="ARBA00008857"/>
    </source>
</evidence>
<keyword evidence="4" id="KW-0233">DNA recombination</keyword>
<dbReference type="InterPro" id="IPR044068">
    <property type="entry name" value="CB"/>
</dbReference>
<comment type="similarity">
    <text evidence="1">Belongs to the 'phage' integrase family.</text>
</comment>
<dbReference type="SUPFAM" id="SSF56349">
    <property type="entry name" value="DNA breaking-rejoining enzymes"/>
    <property type="match status" value="1"/>
</dbReference>
<keyword evidence="2" id="KW-0229">DNA integration</keyword>
<reference evidence="8" key="1">
    <citation type="submission" date="2020-02" db="EMBL/GenBank/DDBJ databases">
        <authorList>
            <person name="Meier V. D."/>
        </authorList>
    </citation>
    <scope>NUCLEOTIDE SEQUENCE</scope>
    <source>
        <strain evidence="8">AVDCRST_MAG93</strain>
    </source>
</reference>
<organism evidence="8">
    <name type="scientific">uncultured Chloroflexia bacterium</name>
    <dbReference type="NCBI Taxonomy" id="1672391"/>
    <lineage>
        <taxon>Bacteria</taxon>
        <taxon>Bacillati</taxon>
        <taxon>Chloroflexota</taxon>
        <taxon>Chloroflexia</taxon>
        <taxon>environmental samples</taxon>
    </lineage>
</organism>
<proteinExistence type="inferred from homology"/>
<evidence type="ECO:0000259" key="6">
    <source>
        <dbReference type="PROSITE" id="PS51898"/>
    </source>
</evidence>
<dbReference type="Gene3D" id="1.10.150.130">
    <property type="match status" value="1"/>
</dbReference>
<dbReference type="PANTHER" id="PTHR30629:SF2">
    <property type="entry name" value="PROPHAGE INTEGRASE INTS-RELATED"/>
    <property type="match status" value="1"/>
</dbReference>
<keyword evidence="3 5" id="KW-0238">DNA-binding</keyword>
<protein>
    <recommendedName>
        <fullName evidence="9">Integrase</fullName>
    </recommendedName>
</protein>
<feature type="domain" description="Tyr recombinase" evidence="6">
    <location>
        <begin position="132"/>
        <end position="333"/>
    </location>
</feature>
<gene>
    <name evidence="8" type="ORF">AVDCRST_MAG93-8402</name>
</gene>
<dbReference type="GO" id="GO:0003677">
    <property type="term" value="F:DNA binding"/>
    <property type="evidence" value="ECO:0007669"/>
    <property type="project" value="UniProtKB-UniRule"/>
</dbReference>
<dbReference type="EMBL" id="CADCTR010002833">
    <property type="protein sequence ID" value="CAA9370663.1"/>
    <property type="molecule type" value="Genomic_DNA"/>
</dbReference>
<dbReference type="InterPro" id="IPR002104">
    <property type="entry name" value="Integrase_catalytic"/>
</dbReference>